<dbReference type="SUPFAM" id="SSF51445">
    <property type="entry name" value="(Trans)glycosidases"/>
    <property type="match status" value="1"/>
</dbReference>
<dbReference type="EC" id="3.2.1.52" evidence="7"/>
<dbReference type="Gene3D" id="3.30.379.10">
    <property type="entry name" value="Chitobiase/beta-hexosaminidase domain 2-like"/>
    <property type="match status" value="1"/>
</dbReference>
<dbReference type="GO" id="GO:0030203">
    <property type="term" value="P:glycosaminoglycan metabolic process"/>
    <property type="evidence" value="ECO:0007669"/>
    <property type="project" value="TreeGrafter"/>
</dbReference>
<reference evidence="12 13" key="1">
    <citation type="journal article" date="2016" name="Proc. Natl. Acad. Sci. U.S.A.">
        <title>Lipid metabolic changes in an early divergent fungus govern the establishment of a mutualistic symbiosis with endobacteria.</title>
        <authorList>
            <person name="Lastovetsky O.A."/>
            <person name="Gaspar M.L."/>
            <person name="Mondo S.J."/>
            <person name="LaButti K.M."/>
            <person name="Sandor L."/>
            <person name="Grigoriev I.V."/>
            <person name="Henry S.A."/>
            <person name="Pawlowska T.E."/>
        </authorList>
    </citation>
    <scope>NUCLEOTIDE SEQUENCE [LARGE SCALE GENOMIC DNA]</scope>
    <source>
        <strain evidence="12 13">ATCC 11559</strain>
    </source>
</reference>
<comment type="catalytic activity">
    <reaction evidence="1 7">
        <text>Hydrolysis of terminal non-reducing N-acetyl-D-hexosamine residues in N-acetyl-beta-D-hexosaminides.</text>
        <dbReference type="EC" id="3.2.1.52"/>
    </reaction>
</comment>
<dbReference type="PRINTS" id="PR00738">
    <property type="entry name" value="GLHYDRLASE20"/>
</dbReference>
<evidence type="ECO:0000256" key="1">
    <source>
        <dbReference type="ARBA" id="ARBA00001231"/>
    </source>
</evidence>
<dbReference type="GO" id="GO:0016020">
    <property type="term" value="C:membrane"/>
    <property type="evidence" value="ECO:0007669"/>
    <property type="project" value="TreeGrafter"/>
</dbReference>
<dbReference type="Pfam" id="PF00728">
    <property type="entry name" value="Glyco_hydro_20"/>
    <property type="match status" value="1"/>
</dbReference>
<dbReference type="CDD" id="cd06562">
    <property type="entry name" value="GH20_HexA_HexB-like"/>
    <property type="match status" value="1"/>
</dbReference>
<evidence type="ECO:0000256" key="5">
    <source>
        <dbReference type="ARBA" id="ARBA00023180"/>
    </source>
</evidence>
<dbReference type="PANTHER" id="PTHR22600:SF26">
    <property type="entry name" value="BETA-N-ACETYLHEXOSAMINIDASE"/>
    <property type="match status" value="1"/>
</dbReference>
<feature type="signal peptide" evidence="9">
    <location>
        <begin position="1"/>
        <end position="19"/>
    </location>
</feature>
<dbReference type="Gene3D" id="3.20.20.80">
    <property type="entry name" value="Glycosidases"/>
    <property type="match status" value="1"/>
</dbReference>
<comment type="similarity">
    <text evidence="2 7">Belongs to the glycosyl hydrolase 20 family.</text>
</comment>
<evidence type="ECO:0000259" key="10">
    <source>
        <dbReference type="Pfam" id="PF00728"/>
    </source>
</evidence>
<evidence type="ECO:0000256" key="3">
    <source>
        <dbReference type="ARBA" id="ARBA00022729"/>
    </source>
</evidence>
<keyword evidence="4 7" id="KW-0378">Hydrolase</keyword>
<organism evidence="12 13">
    <name type="scientific">Rhizopus microsporus</name>
    <dbReference type="NCBI Taxonomy" id="58291"/>
    <lineage>
        <taxon>Eukaryota</taxon>
        <taxon>Fungi</taxon>
        <taxon>Fungi incertae sedis</taxon>
        <taxon>Mucoromycota</taxon>
        <taxon>Mucoromycotina</taxon>
        <taxon>Mucoromycetes</taxon>
        <taxon>Mucorales</taxon>
        <taxon>Mucorineae</taxon>
        <taxon>Rhizopodaceae</taxon>
        <taxon>Rhizopus</taxon>
    </lineage>
</organism>
<dbReference type="InterPro" id="IPR029018">
    <property type="entry name" value="Hex-like_dom2"/>
</dbReference>
<gene>
    <name evidence="12" type="ORF">BCV71DRAFT_291389</name>
</gene>
<dbReference type="GO" id="GO:0005975">
    <property type="term" value="P:carbohydrate metabolic process"/>
    <property type="evidence" value="ECO:0007669"/>
    <property type="project" value="InterPro"/>
</dbReference>
<feature type="active site" description="Proton donor" evidence="8">
    <location>
        <position position="320"/>
    </location>
</feature>
<dbReference type="InterPro" id="IPR017853">
    <property type="entry name" value="GH"/>
</dbReference>
<keyword evidence="6 7" id="KW-0326">Glycosidase</keyword>
<feature type="domain" description="Beta-hexosaminidase eukaryotic type N-terminal" evidence="11">
    <location>
        <begin position="23"/>
        <end position="139"/>
    </location>
</feature>
<keyword evidence="5" id="KW-0325">Glycoprotein</keyword>
<dbReference type="VEuPathDB" id="FungiDB:BCV72DRAFT_291846"/>
<dbReference type="InterPro" id="IPR029019">
    <property type="entry name" value="HEX_eukaryotic_N"/>
</dbReference>
<evidence type="ECO:0000259" key="11">
    <source>
        <dbReference type="Pfam" id="PF14845"/>
    </source>
</evidence>
<dbReference type="Proteomes" id="UP000242381">
    <property type="component" value="Unassembled WGS sequence"/>
</dbReference>
<dbReference type="OMA" id="HATDTQS"/>
<evidence type="ECO:0000256" key="2">
    <source>
        <dbReference type="ARBA" id="ARBA00006285"/>
    </source>
</evidence>
<dbReference type="InterPro" id="IPR025705">
    <property type="entry name" value="Beta_hexosaminidase_sua/sub"/>
</dbReference>
<protein>
    <recommendedName>
        <fullName evidence="7">Beta-hexosaminidase</fullName>
        <ecNumber evidence="7">3.2.1.52</ecNumber>
    </recommendedName>
</protein>
<proteinExistence type="inferred from homology"/>
<dbReference type="GO" id="GO:0004563">
    <property type="term" value="F:beta-N-acetylhexosaminidase activity"/>
    <property type="evidence" value="ECO:0007669"/>
    <property type="project" value="UniProtKB-EC"/>
</dbReference>
<evidence type="ECO:0000256" key="4">
    <source>
        <dbReference type="ARBA" id="ARBA00022801"/>
    </source>
</evidence>
<name>A0A0A1N3V5_RHIZD</name>
<keyword evidence="3 9" id="KW-0732">Signal</keyword>
<dbReference type="PANTHER" id="PTHR22600">
    <property type="entry name" value="BETA-HEXOSAMINIDASE"/>
    <property type="match status" value="1"/>
</dbReference>
<dbReference type="FunFam" id="3.20.20.80:FF:000063">
    <property type="entry name" value="Beta-hexosaminidase"/>
    <property type="match status" value="1"/>
</dbReference>
<evidence type="ECO:0000256" key="9">
    <source>
        <dbReference type="SAM" id="SignalP"/>
    </source>
</evidence>
<sequence>MKLSIAAAAALLLSTVIDAKTLLFPIPQDVSWTGAQKSLSSNFKITGADNTYVQEASKRYIKLIHKESWVPVQVTPKEHLKQGDALQSLKIVVKDNKAKLDLGVDESYMLDVPAKGSQATLEAKTWVGALRGLETFSQLVQQGSSKGHLVAHTAHIKDAPSYPHRGVMLDTARNFYPVKDILRTIDAMAYNKMNVLHWHITDSQSWPIYIKKHPELSKKGAYTPDMVYSPKDVETIIKYGQSRGVRILPEIDMPAHTDSIALSHPELMACHGLWWGTYAAEPPAGQLNVIHPGTIKLVKDVIKEITSRFPDTLYHAGGDELNAKCWPTNKQMSDYVKKHKTTFEQVWYDFTNDIIDYVIKQKKRSIIWEDPVKDGGKIKTDTIIQSWVNPPSNYTSAGYDVIVSNYDYFYLDCGHGGWVGNDTRYISPTQTQTADDSFNYGGVGGSWCAPFKTWQRIYSYDMTYGVEKSHKGKVLGGEVALWSEQAGPTVVDSRLWPRSSAAAEIYWSGSYDKKGNRRTLGEVQPRFNDWVLRMIGRGIGAEPNTPRWCLLNPNRCNLNEPSSS</sequence>
<evidence type="ECO:0000256" key="8">
    <source>
        <dbReference type="PIRSR" id="PIRSR001093-1"/>
    </source>
</evidence>
<evidence type="ECO:0000313" key="12">
    <source>
        <dbReference type="EMBL" id="ORE17735.1"/>
    </source>
</evidence>
<feature type="domain" description="Glycoside hydrolase family 20 catalytic" evidence="10">
    <location>
        <begin position="162"/>
        <end position="509"/>
    </location>
</feature>
<evidence type="ECO:0000313" key="13">
    <source>
        <dbReference type="Proteomes" id="UP000242381"/>
    </source>
</evidence>
<evidence type="ECO:0000256" key="7">
    <source>
        <dbReference type="PIRNR" id="PIRNR001093"/>
    </source>
</evidence>
<accession>A0A0A1N3V5</accession>
<dbReference type="AlphaFoldDB" id="A0A0A1N3V5"/>
<dbReference type="PIRSF" id="PIRSF001093">
    <property type="entry name" value="B-hxosamndse_ab_euk"/>
    <property type="match status" value="1"/>
</dbReference>
<dbReference type="InterPro" id="IPR015883">
    <property type="entry name" value="Glyco_hydro_20_cat"/>
</dbReference>
<dbReference type="EMBL" id="KV921348">
    <property type="protein sequence ID" value="ORE17735.1"/>
    <property type="molecule type" value="Genomic_DNA"/>
</dbReference>
<dbReference type="Pfam" id="PF14845">
    <property type="entry name" value="Glycohydro_20b2"/>
    <property type="match status" value="1"/>
</dbReference>
<feature type="chain" id="PRO_5030003871" description="Beta-hexosaminidase" evidence="9">
    <location>
        <begin position="20"/>
        <end position="564"/>
    </location>
</feature>
<dbReference type="SUPFAM" id="SSF55545">
    <property type="entry name" value="beta-N-acetylhexosaminidase-like domain"/>
    <property type="match status" value="1"/>
</dbReference>
<evidence type="ECO:0000256" key="6">
    <source>
        <dbReference type="ARBA" id="ARBA00023295"/>
    </source>
</evidence>